<evidence type="ECO:0000256" key="2">
    <source>
        <dbReference type="ARBA" id="ARBA00022679"/>
    </source>
</evidence>
<organism evidence="3">
    <name type="scientific">marine sediment metagenome</name>
    <dbReference type="NCBI Taxonomy" id="412755"/>
    <lineage>
        <taxon>unclassified sequences</taxon>
        <taxon>metagenomes</taxon>
        <taxon>ecological metagenomes</taxon>
    </lineage>
</organism>
<accession>X1MCT8</accession>
<keyword evidence="2" id="KW-0808">Transferase</keyword>
<comment type="caution">
    <text evidence="3">The sequence shown here is derived from an EMBL/GenBank/DDBJ whole genome shotgun (WGS) entry which is preliminary data.</text>
</comment>
<dbReference type="InterPro" id="IPR015424">
    <property type="entry name" value="PyrdxlP-dep_Trfase"/>
</dbReference>
<protein>
    <recommendedName>
        <fullName evidence="4">Aminotransferase class I/classII domain-containing protein</fullName>
    </recommendedName>
</protein>
<dbReference type="PANTHER" id="PTHR13693">
    <property type="entry name" value="CLASS II AMINOTRANSFERASE/8-AMINO-7-OXONONANOATE SYNTHASE"/>
    <property type="match status" value="1"/>
</dbReference>
<dbReference type="InterPro" id="IPR015421">
    <property type="entry name" value="PyrdxlP-dep_Trfase_major"/>
</dbReference>
<dbReference type="GO" id="GO:0016740">
    <property type="term" value="F:transferase activity"/>
    <property type="evidence" value="ECO:0007669"/>
    <property type="project" value="UniProtKB-KW"/>
</dbReference>
<evidence type="ECO:0008006" key="4">
    <source>
        <dbReference type="Google" id="ProtNLM"/>
    </source>
</evidence>
<sequence length="94" mass="10425">TLLNFASNSYLGISNDPRLIKAEHEADLKFGVGPGAVRFISGLYQREVYVVALTYPVVPKGQDTIRVQISASHTRRDLDYALKSFKEAGRKEGI</sequence>
<gene>
    <name evidence="3" type="ORF">S06H3_24909</name>
</gene>
<dbReference type="SUPFAM" id="SSF53383">
    <property type="entry name" value="PLP-dependent transferases"/>
    <property type="match status" value="2"/>
</dbReference>
<feature type="non-terminal residue" evidence="3">
    <location>
        <position position="94"/>
    </location>
</feature>
<dbReference type="InterPro" id="IPR015422">
    <property type="entry name" value="PyrdxlP-dep_Trfase_small"/>
</dbReference>
<dbReference type="Gene3D" id="3.90.1150.10">
    <property type="entry name" value="Aspartate Aminotransferase, domain 1"/>
    <property type="match status" value="2"/>
</dbReference>
<feature type="non-terminal residue" evidence="3">
    <location>
        <position position="1"/>
    </location>
</feature>
<reference evidence="3" key="1">
    <citation type="journal article" date="2014" name="Front. Microbiol.">
        <title>High frequency of phylogenetically diverse reductive dehalogenase-homologous genes in deep subseafloor sedimentary metagenomes.</title>
        <authorList>
            <person name="Kawai M."/>
            <person name="Futagami T."/>
            <person name="Toyoda A."/>
            <person name="Takaki Y."/>
            <person name="Nishi S."/>
            <person name="Hori S."/>
            <person name="Arai W."/>
            <person name="Tsubouchi T."/>
            <person name="Morono Y."/>
            <person name="Uchiyama I."/>
            <person name="Ito T."/>
            <person name="Fujiyama A."/>
            <person name="Inagaki F."/>
            <person name="Takami H."/>
        </authorList>
    </citation>
    <scope>NUCLEOTIDE SEQUENCE</scope>
    <source>
        <strain evidence="3">Expedition CK06-06</strain>
    </source>
</reference>
<name>X1MCT8_9ZZZZ</name>
<comment type="cofactor">
    <cofactor evidence="1">
        <name>pyridoxal 5'-phosphate</name>
        <dbReference type="ChEBI" id="CHEBI:597326"/>
    </cofactor>
</comment>
<dbReference type="AlphaFoldDB" id="X1MCT8"/>
<dbReference type="InterPro" id="IPR050087">
    <property type="entry name" value="AON_synthase_class-II"/>
</dbReference>
<dbReference type="Gene3D" id="3.40.640.10">
    <property type="entry name" value="Type I PLP-dependent aspartate aminotransferase-like (Major domain)"/>
    <property type="match status" value="1"/>
</dbReference>
<dbReference type="EMBL" id="BARV01014079">
    <property type="protein sequence ID" value="GAI29093.1"/>
    <property type="molecule type" value="Genomic_DNA"/>
</dbReference>
<evidence type="ECO:0000256" key="1">
    <source>
        <dbReference type="ARBA" id="ARBA00001933"/>
    </source>
</evidence>
<proteinExistence type="predicted"/>
<evidence type="ECO:0000313" key="3">
    <source>
        <dbReference type="EMBL" id="GAI29093.1"/>
    </source>
</evidence>